<dbReference type="CDD" id="cd16900">
    <property type="entry name" value="endolysin_R21-like"/>
    <property type="match status" value="1"/>
</dbReference>
<dbReference type="PANTHER" id="PTHR38107">
    <property type="match status" value="1"/>
</dbReference>
<protein>
    <recommendedName>
        <fullName evidence="6">Lysozyme</fullName>
        <ecNumber evidence="6">3.2.1.17</ecNumber>
    </recommendedName>
</protein>
<evidence type="ECO:0000313" key="8">
    <source>
        <dbReference type="EMBL" id="VVG70956.1"/>
    </source>
</evidence>
<sequence length="154" mass="17284">MDIKQKLLAVIGSGALAILMVLVPHFEGVRYVAYQDSAGVWTICYGHTRGVYHGMRATQAQCDAWLDEDIKIALEAVDRNVKVKISEAMRAALADFVFNLGEGALRRSTLLALVNSGRLFEACNEYRRWVLAGGRRLDGLVKRRAVEEWLCRMQ</sequence>
<evidence type="ECO:0000256" key="2">
    <source>
        <dbReference type="ARBA" id="ARBA00022529"/>
    </source>
</evidence>
<dbReference type="InterPro" id="IPR043688">
    <property type="entry name" value="SAR_endolysin-like"/>
</dbReference>
<dbReference type="HAMAP" id="MF_04110">
    <property type="entry name" value="ENDOLYSIN_T4"/>
    <property type="match status" value="1"/>
</dbReference>
<accession>A0A5E5P2N1</accession>
<proteinExistence type="inferred from homology"/>
<dbReference type="Gene3D" id="1.10.530.40">
    <property type="match status" value="1"/>
</dbReference>
<dbReference type="InterPro" id="IPR023346">
    <property type="entry name" value="Lysozyme-like_dom_sf"/>
</dbReference>
<dbReference type="InterPro" id="IPR034690">
    <property type="entry name" value="Endolysin_T4_type"/>
</dbReference>
<dbReference type="SUPFAM" id="SSF53955">
    <property type="entry name" value="Lysozyme-like"/>
    <property type="match status" value="1"/>
</dbReference>
<evidence type="ECO:0000256" key="4">
    <source>
        <dbReference type="ARBA" id="ARBA00022801"/>
    </source>
</evidence>
<reference evidence="8 9" key="1">
    <citation type="submission" date="2019-08" db="EMBL/GenBank/DDBJ databases">
        <authorList>
            <person name="Peeters C."/>
        </authorList>
    </citation>
    <scope>NUCLEOTIDE SEQUENCE [LARGE SCALE GENOMIC DNA]</scope>
    <source>
        <strain evidence="8 9">LMG 18089</strain>
    </source>
</reference>
<dbReference type="OrthoDB" id="5327667at2"/>
<evidence type="ECO:0000256" key="3">
    <source>
        <dbReference type="ARBA" id="ARBA00022638"/>
    </source>
</evidence>
<dbReference type="EMBL" id="CABPSX010000003">
    <property type="protein sequence ID" value="VVG70956.1"/>
    <property type="molecule type" value="Genomic_DNA"/>
</dbReference>
<dbReference type="InterPro" id="IPR023347">
    <property type="entry name" value="Lysozyme_dom_sf"/>
</dbReference>
<evidence type="ECO:0000256" key="7">
    <source>
        <dbReference type="SAM" id="Phobius"/>
    </source>
</evidence>
<dbReference type="GO" id="GO:0031640">
    <property type="term" value="P:killing of cells of another organism"/>
    <property type="evidence" value="ECO:0007669"/>
    <property type="project" value="UniProtKB-KW"/>
</dbReference>
<dbReference type="HAMAP" id="MF_04136">
    <property type="entry name" value="SAR_ENDOLYSIN"/>
    <property type="match status" value="1"/>
</dbReference>
<keyword evidence="7" id="KW-1133">Transmembrane helix</keyword>
<keyword evidence="2 6" id="KW-0929">Antimicrobial</keyword>
<dbReference type="Proteomes" id="UP000364291">
    <property type="component" value="Unassembled WGS sequence"/>
</dbReference>
<gene>
    <name evidence="8" type="ORF">PAP18089_01928</name>
</gene>
<dbReference type="InterPro" id="IPR051018">
    <property type="entry name" value="Bacteriophage_GH24"/>
</dbReference>
<dbReference type="RefSeq" id="WP_150728640.1">
    <property type="nucleotide sequence ID" value="NZ_CABPSX010000003.1"/>
</dbReference>
<keyword evidence="3 6" id="KW-0081">Bacteriolytic enzyme</keyword>
<dbReference type="GO" id="GO:0003796">
    <property type="term" value="F:lysozyme activity"/>
    <property type="evidence" value="ECO:0007669"/>
    <property type="project" value="UniProtKB-EC"/>
</dbReference>
<dbReference type="Pfam" id="PF00959">
    <property type="entry name" value="Phage_lysozyme"/>
    <property type="match status" value="1"/>
</dbReference>
<dbReference type="PANTHER" id="PTHR38107:SF3">
    <property type="entry name" value="LYSOZYME RRRD-RELATED"/>
    <property type="match status" value="1"/>
</dbReference>
<dbReference type="EC" id="3.2.1.17" evidence="6"/>
<evidence type="ECO:0000256" key="6">
    <source>
        <dbReference type="RuleBase" id="RU003788"/>
    </source>
</evidence>
<dbReference type="GO" id="GO:0042742">
    <property type="term" value="P:defense response to bacterium"/>
    <property type="evidence" value="ECO:0007669"/>
    <property type="project" value="UniProtKB-KW"/>
</dbReference>
<evidence type="ECO:0000256" key="5">
    <source>
        <dbReference type="ARBA" id="ARBA00023295"/>
    </source>
</evidence>
<keyword evidence="7" id="KW-0472">Membrane</keyword>
<name>A0A5E5P2N1_9BURK</name>
<dbReference type="GO" id="GO:0009253">
    <property type="term" value="P:peptidoglycan catabolic process"/>
    <property type="evidence" value="ECO:0007669"/>
    <property type="project" value="InterPro"/>
</dbReference>
<evidence type="ECO:0000313" key="9">
    <source>
        <dbReference type="Proteomes" id="UP000364291"/>
    </source>
</evidence>
<organism evidence="8 9">
    <name type="scientific">Pandoraea apista</name>
    <dbReference type="NCBI Taxonomy" id="93218"/>
    <lineage>
        <taxon>Bacteria</taxon>
        <taxon>Pseudomonadati</taxon>
        <taxon>Pseudomonadota</taxon>
        <taxon>Betaproteobacteria</taxon>
        <taxon>Burkholderiales</taxon>
        <taxon>Burkholderiaceae</taxon>
        <taxon>Pandoraea</taxon>
    </lineage>
</organism>
<keyword evidence="5 6" id="KW-0326">Glycosidase</keyword>
<dbReference type="GO" id="GO:0016998">
    <property type="term" value="P:cell wall macromolecule catabolic process"/>
    <property type="evidence" value="ECO:0007669"/>
    <property type="project" value="InterPro"/>
</dbReference>
<keyword evidence="7" id="KW-0812">Transmembrane</keyword>
<comment type="similarity">
    <text evidence="6">Belongs to the glycosyl hydrolase 24 family.</text>
</comment>
<keyword evidence="4 6" id="KW-0378">Hydrolase</keyword>
<dbReference type="AlphaFoldDB" id="A0A5E5P2N1"/>
<comment type="catalytic activity">
    <reaction evidence="1 6">
        <text>Hydrolysis of (1-&gt;4)-beta-linkages between N-acetylmuramic acid and N-acetyl-D-glucosamine residues in a peptidoglycan and between N-acetyl-D-glucosamine residues in chitodextrins.</text>
        <dbReference type="EC" id="3.2.1.17"/>
    </reaction>
</comment>
<feature type="transmembrane region" description="Helical" evidence="7">
    <location>
        <begin position="7"/>
        <end position="26"/>
    </location>
</feature>
<dbReference type="InterPro" id="IPR002196">
    <property type="entry name" value="Glyco_hydro_24"/>
</dbReference>
<evidence type="ECO:0000256" key="1">
    <source>
        <dbReference type="ARBA" id="ARBA00000632"/>
    </source>
</evidence>